<evidence type="ECO:0000256" key="2">
    <source>
        <dbReference type="SAM" id="MobiDB-lite"/>
    </source>
</evidence>
<keyword evidence="1" id="KW-0175">Coiled coil</keyword>
<reference evidence="3 4" key="1">
    <citation type="journal article" date="2018" name="Nat. Ecol. Evol.">
        <title>Genomic signatures of mitonuclear coevolution across populations of Tigriopus californicus.</title>
        <authorList>
            <person name="Barreto F.S."/>
            <person name="Watson E.T."/>
            <person name="Lima T.G."/>
            <person name="Willett C.S."/>
            <person name="Edmands S."/>
            <person name="Li W."/>
            <person name="Burton R.S."/>
        </authorList>
    </citation>
    <scope>NUCLEOTIDE SEQUENCE [LARGE SCALE GENOMIC DNA]</scope>
    <source>
        <strain evidence="3 4">San Diego</strain>
    </source>
</reference>
<accession>A0A553PAU0</accession>
<feature type="compositionally biased region" description="Polar residues" evidence="2">
    <location>
        <begin position="76"/>
        <end position="91"/>
    </location>
</feature>
<proteinExistence type="predicted"/>
<feature type="compositionally biased region" description="Pro residues" evidence="2">
    <location>
        <begin position="14"/>
        <end position="33"/>
    </location>
</feature>
<dbReference type="Gene3D" id="1.10.287.1490">
    <property type="match status" value="1"/>
</dbReference>
<organism evidence="3 4">
    <name type="scientific">Tigriopus californicus</name>
    <name type="common">Marine copepod</name>
    <dbReference type="NCBI Taxonomy" id="6832"/>
    <lineage>
        <taxon>Eukaryota</taxon>
        <taxon>Metazoa</taxon>
        <taxon>Ecdysozoa</taxon>
        <taxon>Arthropoda</taxon>
        <taxon>Crustacea</taxon>
        <taxon>Multicrustacea</taxon>
        <taxon>Hexanauplia</taxon>
        <taxon>Copepoda</taxon>
        <taxon>Harpacticoida</taxon>
        <taxon>Harpacticidae</taxon>
        <taxon>Tigriopus</taxon>
    </lineage>
</organism>
<dbReference type="Proteomes" id="UP000318571">
    <property type="component" value="Chromosome 2"/>
</dbReference>
<feature type="compositionally biased region" description="Polar residues" evidence="2">
    <location>
        <begin position="1281"/>
        <end position="1298"/>
    </location>
</feature>
<feature type="region of interest" description="Disordered" evidence="2">
    <location>
        <begin position="1272"/>
        <end position="1301"/>
    </location>
</feature>
<feature type="region of interest" description="Disordered" evidence="2">
    <location>
        <begin position="1"/>
        <end position="94"/>
    </location>
</feature>
<keyword evidence="4" id="KW-1185">Reference proteome</keyword>
<comment type="caution">
    <text evidence="3">The sequence shown here is derived from an EMBL/GenBank/DDBJ whole genome shotgun (WGS) entry which is preliminary data.</text>
</comment>
<gene>
    <name evidence="3" type="ORF">TCAL_07117</name>
</gene>
<dbReference type="PANTHER" id="PTHR23159:SF60">
    <property type="entry name" value="SPINDLE ASSEMBLY ABNORMAL PROTEIN 4"/>
    <property type="match status" value="1"/>
</dbReference>
<feature type="region of interest" description="Disordered" evidence="2">
    <location>
        <begin position="518"/>
        <end position="539"/>
    </location>
</feature>
<protein>
    <submittedName>
        <fullName evidence="3">Uncharacterized protein</fullName>
    </submittedName>
</protein>
<dbReference type="EMBL" id="VCGU01000005">
    <property type="protein sequence ID" value="TRY74800.1"/>
    <property type="molecule type" value="Genomic_DNA"/>
</dbReference>
<feature type="coiled-coil region" evidence="1">
    <location>
        <begin position="265"/>
        <end position="327"/>
    </location>
</feature>
<dbReference type="PANTHER" id="PTHR23159">
    <property type="entry name" value="CENTROSOMAL PROTEIN 2"/>
    <property type="match status" value="1"/>
</dbReference>
<feature type="region of interest" description="Disordered" evidence="2">
    <location>
        <begin position="437"/>
        <end position="458"/>
    </location>
</feature>
<evidence type="ECO:0000313" key="3">
    <source>
        <dbReference type="EMBL" id="TRY74800.1"/>
    </source>
</evidence>
<dbReference type="OMA" id="KQTRNQI"/>
<feature type="coiled-coil region" evidence="1">
    <location>
        <begin position="1121"/>
        <end position="1237"/>
    </location>
</feature>
<feature type="compositionally biased region" description="Basic and acidic residues" evidence="2">
    <location>
        <begin position="168"/>
        <end position="195"/>
    </location>
</feature>
<feature type="region of interest" description="Disordered" evidence="2">
    <location>
        <begin position="168"/>
        <end position="206"/>
    </location>
</feature>
<dbReference type="STRING" id="6832.A0A553PAU0"/>
<name>A0A553PAU0_TIGCA</name>
<evidence type="ECO:0000313" key="4">
    <source>
        <dbReference type="Proteomes" id="UP000318571"/>
    </source>
</evidence>
<evidence type="ECO:0000256" key="1">
    <source>
        <dbReference type="SAM" id="Coils"/>
    </source>
</evidence>
<sequence>MSTKESTPGGRIRSPPPSFRPPPPFAAPPPNPLSPSSQRKLSVNAPFRGRSPSPFNRRPVEKIEEQKIARFGEPSSRMNSPLRTLNGQSRTSSEDHADFLDILEKEEEGFAEQLKKQKVFLQTVFKEKDELATTCANQAGKLQRLENERQEWQKKIIEAEREKRDLAEKLTQEEQSRSQSVKKLEKQKRDLEKMQSESSLMAKERNDAVSQLSQEMKEIERLESERKSLFARIDALERQKLGSSANNKPIDKTLAETNLKLKLEIGNIRTDCDKLNRTTENLNKEKTDLTNKLTETSIKLRERDTELKQTQNKLSDAMDSLTSVKNQFDRQHEETKKLRKVEHELKLEATRAKKEAVTNSDGASKLRREVEKLLEERKDHLQKIEDLQHEAKDMKDKITSFESNKQNELKKLELMVKDLKEKLDKYDIDKKAALKVEKSKRETMASKQEQERKEMEEKWDKMKLQFEKAAIESKKKMAQLEEENNKATSIIDDAKSEVAKKEDELRVANRKIKSLESEFQKYKASSKSEDERHTQELETVEQRLIEARKSAEVMKKKMDSNDAEMKRVVDAKNVLEGKVNALEADIRSMKESGNTTLSKVQNEKELVQKELRDAANKILQLRDEKCRLETKANEDVKDFEKTIENLRTDLQNVTLKKDELSGNEKLAKKEDITFKLEKEKREVVIAKDKIAKQLEALESEKEMIKENLGHLEAEKKSNNFGRYEKERLKGDLDKIAEEKERLQARIETLSQERNELQSKIEAMSKGESKHKDELVKANKALLGKTEALEGEKSQLQRNFEMLEEKLNGLERAKADVLRQNQTLTSQITSLESQCKSLQNDKQSTNQGLHAQINNLKTERDKLQATLADLKTKQSATMQELDLLKKELKRSEDAKRELGDQVKKLQLGDKTKILTDRLNQLEKDKLDLEKKVRLLDREKSDLSSKIKPMEKEKITLGQKIRDLEASKNELQKRVSDLEISLKTKHNEEVVKSQYEVRTLKQENQTMKREKDDLCKTLKVVEKDLRKVARDVNQKKVQAQIKRMVEGIEMNTLIPKTEAETTALKDLEELANQLSEKCEEVGTWKSNFEKLQNDFGERTSELECLNSQLQKAKVDGGSAVEKLKKTEDDLAHIKEKNAQLSDELLNKSRQMTAFENQVKGSMGAISNEATKAMEQKIKDLQKKLDEAVTKKPPTERKKSVKFNLEPEQDDSLDKIARLEAALEEASRERKEILEAAEKEIEYHRSIACELEETMVNDFEWKIHEIESDFHQRLKEAQSGDGGSNSRKSSHTSSGTYTQSELDQKLRELKTEITRQKDDELRRMQSQLRKEMDEKLRSDNNSHKESLVAEKQRELEEVKRKWILESKSLSEQLEVLKKEIERKDEALIKAVNDAQSEGDQKAFEERRKATELAEKSQGEMEALRDDLNGQISRIRAEYDEKVENLESRLQVALGAKLEHMMAMKDEVEQEYADRMEELRDMYRDEMDAQTEKFEKERSKMHNLETSLQETLKTKRKEVDELKVRAHESETKVTELTTRLENQTLEVLRLQTELEEYEYEDAVGGTW</sequence>
<feature type="compositionally biased region" description="Basic and acidic residues" evidence="2">
    <location>
        <begin position="58"/>
        <end position="70"/>
    </location>
</feature>